<keyword evidence="5" id="KW-0547">Nucleotide-binding</keyword>
<dbReference type="SUPFAM" id="SSF56300">
    <property type="entry name" value="Metallo-dependent phosphatases"/>
    <property type="match status" value="1"/>
</dbReference>
<dbReference type="EnsemblMetazoa" id="XM_050644492.1">
    <property type="protein sequence ID" value="XP_050500449.1"/>
    <property type="gene ID" value="LOC126880558"/>
</dbReference>
<feature type="domain" description="Calcineurin-like phosphoesterase" evidence="6">
    <location>
        <begin position="32"/>
        <end position="247"/>
    </location>
</feature>
<accession>A0ABM5JR84</accession>
<evidence type="ECO:0000313" key="9">
    <source>
        <dbReference type="Proteomes" id="UP001652700"/>
    </source>
</evidence>
<proteinExistence type="inferred from homology"/>
<evidence type="ECO:0000256" key="3">
    <source>
        <dbReference type="ARBA" id="ARBA00022729"/>
    </source>
</evidence>
<feature type="chain" id="PRO_5044957581" description="Apyrase-like" evidence="5">
    <location>
        <begin position="21"/>
        <end position="560"/>
    </location>
</feature>
<dbReference type="Pfam" id="PF02872">
    <property type="entry name" value="5_nucleotid_C"/>
    <property type="match status" value="1"/>
</dbReference>
<dbReference type="PANTHER" id="PTHR11575:SF32">
    <property type="entry name" value="APYRASE-LIKE PROTEIN"/>
    <property type="match status" value="1"/>
</dbReference>
<dbReference type="InterPro" id="IPR006179">
    <property type="entry name" value="5_nucleotidase/apyrase"/>
</dbReference>
<evidence type="ECO:0000259" key="7">
    <source>
        <dbReference type="Pfam" id="PF02872"/>
    </source>
</evidence>
<dbReference type="SUPFAM" id="SSF55816">
    <property type="entry name" value="5'-nucleotidase (syn. UDP-sugar hydrolase), C-terminal domain"/>
    <property type="match status" value="1"/>
</dbReference>
<dbReference type="InterPro" id="IPR008334">
    <property type="entry name" value="5'-Nucleotdase_C"/>
</dbReference>
<sequence length="560" mass="61879">MSIMFSVGFLSFCVISKIGAVLQTITSDYFELPVVHFNDFHARFEQTSPDGNSCKNETECIGGFSRLYSKINSLLEEKPKSVLLNAGDNYQGTLYYTVGHWNITQEFMNKLPIDAEVLGNHEFDDGVAGIVPYIKSIQHPIIVSNIDDSLEPSMQGIYQKSTIIERNGKKIGIIGVITSECAKLSSTGDLKFFDESTSVNAEAERLVKEENVFTIIVLSHSGYEVDQEIAQNAHEKISLIVGGHSHTFLWTGDNPPGPDPVGGPYPTIVKSNQGHNVLVTQASAYCKYVGNITVYLDHNGEIADYTGAPIFLANNLPQDPQINKDLQPWKEEVDKQGNKVLGSTLVDLSFEGCYTHECTLGNFIADASVFAFTKSPPEGAWTEASIGLANAGGLRTTIRTGNITYADIKTSQPFSNTIDFGQLYGKYLKETFERCTLEYHAGRTEASTTLLQVSGIIVEYDFAKPEGERVISLKARCHNCTVPVYEDVEMDKLYNLAMNSYMAEGGDGFDIIGKNLINKKKGLVDVDVFVDYIAHRSPIFEEEGGRIILHNAENSYVIRR</sequence>
<keyword evidence="3 5" id="KW-0732">Signal</keyword>
<reference evidence="8" key="1">
    <citation type="submission" date="2025-05" db="UniProtKB">
        <authorList>
            <consortium name="EnsemblMetazoa"/>
        </authorList>
    </citation>
    <scope>IDENTIFICATION</scope>
</reference>
<keyword evidence="4 5" id="KW-0378">Hydrolase</keyword>
<dbReference type="CDD" id="cd07409">
    <property type="entry name" value="MPP_CD73_N"/>
    <property type="match status" value="1"/>
</dbReference>
<keyword evidence="2" id="KW-0479">Metal-binding</keyword>
<dbReference type="InterPro" id="IPR036907">
    <property type="entry name" value="5'-Nucleotdase_C_sf"/>
</dbReference>
<evidence type="ECO:0000256" key="5">
    <source>
        <dbReference type="RuleBase" id="RU362119"/>
    </source>
</evidence>
<keyword evidence="9" id="KW-1185">Reference proteome</keyword>
<dbReference type="InterPro" id="IPR029052">
    <property type="entry name" value="Metallo-depent_PP-like"/>
</dbReference>
<evidence type="ECO:0000313" key="8">
    <source>
        <dbReference type="EnsemblMetazoa" id="XP_050500449.1"/>
    </source>
</evidence>
<evidence type="ECO:0000259" key="6">
    <source>
        <dbReference type="Pfam" id="PF00149"/>
    </source>
</evidence>
<dbReference type="Gene3D" id="3.90.780.10">
    <property type="entry name" value="5'-Nucleotidase, C-terminal domain"/>
    <property type="match status" value="1"/>
</dbReference>
<dbReference type="PRINTS" id="PR01607">
    <property type="entry name" value="APYRASEFAMLY"/>
</dbReference>
<feature type="signal peptide" evidence="5">
    <location>
        <begin position="1"/>
        <end position="20"/>
    </location>
</feature>
<evidence type="ECO:0000256" key="2">
    <source>
        <dbReference type="ARBA" id="ARBA00022723"/>
    </source>
</evidence>
<dbReference type="PANTHER" id="PTHR11575">
    <property type="entry name" value="5'-NUCLEOTIDASE-RELATED"/>
    <property type="match status" value="1"/>
</dbReference>
<evidence type="ECO:0000256" key="1">
    <source>
        <dbReference type="ARBA" id="ARBA00006654"/>
    </source>
</evidence>
<organism evidence="8 9">
    <name type="scientific">Diabrotica virgifera virgifera</name>
    <name type="common">western corn rootworm</name>
    <dbReference type="NCBI Taxonomy" id="50390"/>
    <lineage>
        <taxon>Eukaryota</taxon>
        <taxon>Metazoa</taxon>
        <taxon>Ecdysozoa</taxon>
        <taxon>Arthropoda</taxon>
        <taxon>Hexapoda</taxon>
        <taxon>Insecta</taxon>
        <taxon>Pterygota</taxon>
        <taxon>Neoptera</taxon>
        <taxon>Endopterygota</taxon>
        <taxon>Coleoptera</taxon>
        <taxon>Polyphaga</taxon>
        <taxon>Cucujiformia</taxon>
        <taxon>Chrysomeloidea</taxon>
        <taxon>Chrysomelidae</taxon>
        <taxon>Galerucinae</taxon>
        <taxon>Diabroticina</taxon>
        <taxon>Diabroticites</taxon>
        <taxon>Diabrotica</taxon>
    </lineage>
</organism>
<dbReference type="Proteomes" id="UP001652700">
    <property type="component" value="Unplaced"/>
</dbReference>
<dbReference type="RefSeq" id="XP_050500449.1">
    <property type="nucleotide sequence ID" value="XM_050644492.1"/>
</dbReference>
<protein>
    <recommendedName>
        <fullName evidence="10">Apyrase-like</fullName>
    </recommendedName>
</protein>
<dbReference type="Gene3D" id="3.60.21.10">
    <property type="match status" value="1"/>
</dbReference>
<name>A0ABM5JR84_DIAVI</name>
<dbReference type="GeneID" id="126880558"/>
<comment type="similarity">
    <text evidence="1 5">Belongs to the 5'-nucleotidase family.</text>
</comment>
<evidence type="ECO:0008006" key="10">
    <source>
        <dbReference type="Google" id="ProtNLM"/>
    </source>
</evidence>
<evidence type="ECO:0000256" key="4">
    <source>
        <dbReference type="ARBA" id="ARBA00022801"/>
    </source>
</evidence>
<dbReference type="Pfam" id="PF00149">
    <property type="entry name" value="Metallophos"/>
    <property type="match status" value="1"/>
</dbReference>
<feature type="domain" description="5'-Nucleotidase C-terminal" evidence="7">
    <location>
        <begin position="342"/>
        <end position="511"/>
    </location>
</feature>
<dbReference type="InterPro" id="IPR004843">
    <property type="entry name" value="Calcineurin-like_PHP"/>
</dbReference>